<evidence type="ECO:0000256" key="2">
    <source>
        <dbReference type="RuleBase" id="RU003457"/>
    </source>
</evidence>
<dbReference type="InterPro" id="IPR012093">
    <property type="entry name" value="Pirin"/>
</dbReference>
<evidence type="ECO:0000313" key="4">
    <source>
        <dbReference type="EMBL" id="MDP5272818.1"/>
    </source>
</evidence>
<dbReference type="PANTHER" id="PTHR13903">
    <property type="entry name" value="PIRIN-RELATED"/>
    <property type="match status" value="1"/>
</dbReference>
<evidence type="ECO:0000313" key="5">
    <source>
        <dbReference type="Proteomes" id="UP001231941"/>
    </source>
</evidence>
<protein>
    <submittedName>
        <fullName evidence="4">Pirin family protein</fullName>
    </submittedName>
</protein>
<dbReference type="InterPro" id="IPR011051">
    <property type="entry name" value="RmlC_Cupin_sf"/>
</dbReference>
<proteinExistence type="inferred from homology"/>
<feature type="domain" description="Pirin N-terminal" evidence="3">
    <location>
        <begin position="54"/>
        <end position="117"/>
    </location>
</feature>
<dbReference type="SUPFAM" id="SSF51182">
    <property type="entry name" value="RmlC-like cupins"/>
    <property type="match status" value="1"/>
</dbReference>
<dbReference type="EMBL" id="JAVAMP010000001">
    <property type="protein sequence ID" value="MDP5272818.1"/>
    <property type="molecule type" value="Genomic_DNA"/>
</dbReference>
<accession>A0ABT9IU56</accession>
<sequence length="253" mass="28173">MDIRIYKPADQGKGEFDGGKIKLQKPIGFPGEGSVINRLGPLFYFSWGKTEGEGGLGLHPHQGFEILTYVLKGRGYHRDSLNTESIVNVGGAQLMKAGSGISHAESHKEPSEILQIWFEPYLNEAIHREPTYTNYVHEDFGITKKNGVKIKTIIGENSPIELVTDAKMYDVTVSSGSSYQHSLSSNRTLAGLVIQGDGSVTSEETFQFKHKDFVNVHSSEDGNVSFKSEDEEVRIILIEIPSKVDYPLYKKRH</sequence>
<gene>
    <name evidence="4" type="ORF">Q5Y73_01725</name>
</gene>
<name>A0ABT9IU56_9BACL</name>
<keyword evidence="5" id="KW-1185">Reference proteome</keyword>
<dbReference type="InterPro" id="IPR003829">
    <property type="entry name" value="Pirin_N_dom"/>
</dbReference>
<dbReference type="Gene3D" id="2.60.120.10">
    <property type="entry name" value="Jelly Rolls"/>
    <property type="match status" value="1"/>
</dbReference>
<dbReference type="Pfam" id="PF02678">
    <property type="entry name" value="Pirin"/>
    <property type="match status" value="1"/>
</dbReference>
<dbReference type="Proteomes" id="UP001231941">
    <property type="component" value="Unassembled WGS sequence"/>
</dbReference>
<comment type="caution">
    <text evidence="4">The sequence shown here is derived from an EMBL/GenBank/DDBJ whole genome shotgun (WGS) entry which is preliminary data.</text>
</comment>
<evidence type="ECO:0000259" key="3">
    <source>
        <dbReference type="Pfam" id="PF02678"/>
    </source>
</evidence>
<comment type="similarity">
    <text evidence="1 2">Belongs to the pirin family.</text>
</comment>
<evidence type="ECO:0000256" key="1">
    <source>
        <dbReference type="ARBA" id="ARBA00008416"/>
    </source>
</evidence>
<dbReference type="PANTHER" id="PTHR13903:SF8">
    <property type="entry name" value="PIRIN"/>
    <property type="match status" value="1"/>
</dbReference>
<reference evidence="4 5" key="1">
    <citation type="submission" date="2023-08" db="EMBL/GenBank/DDBJ databases">
        <authorList>
            <person name="Park J.-S."/>
        </authorList>
    </citation>
    <scope>NUCLEOTIDE SEQUENCE [LARGE SCALE GENOMIC DNA]</scope>
    <source>
        <strain evidence="4 5">2205SS18-9</strain>
    </source>
</reference>
<organism evidence="4 5">
    <name type="scientific">Chengkuizengella axinellae</name>
    <dbReference type="NCBI Taxonomy" id="3064388"/>
    <lineage>
        <taxon>Bacteria</taxon>
        <taxon>Bacillati</taxon>
        <taxon>Bacillota</taxon>
        <taxon>Bacilli</taxon>
        <taxon>Bacillales</taxon>
        <taxon>Paenibacillaceae</taxon>
        <taxon>Chengkuizengella</taxon>
    </lineage>
</organism>
<dbReference type="InterPro" id="IPR014710">
    <property type="entry name" value="RmlC-like_jellyroll"/>
</dbReference>